<protein>
    <submittedName>
        <fullName evidence="4">GntR family transcriptional regulator</fullName>
    </submittedName>
</protein>
<keyword evidence="2" id="KW-0238">DNA-binding</keyword>
<evidence type="ECO:0000256" key="3">
    <source>
        <dbReference type="ARBA" id="ARBA00023163"/>
    </source>
</evidence>
<dbReference type="AlphaFoldDB" id="A0A2K3ZF46"/>
<dbReference type="Gene3D" id="1.10.10.10">
    <property type="entry name" value="Winged helix-like DNA-binding domain superfamily/Winged helix DNA-binding domain"/>
    <property type="match status" value="1"/>
</dbReference>
<dbReference type="InterPro" id="IPR036388">
    <property type="entry name" value="WH-like_DNA-bd_sf"/>
</dbReference>
<dbReference type="SMART" id="SM00345">
    <property type="entry name" value="HTH_GNTR"/>
    <property type="match status" value="1"/>
</dbReference>
<dbReference type="GO" id="GO:0045892">
    <property type="term" value="P:negative regulation of DNA-templated transcription"/>
    <property type="evidence" value="ECO:0007669"/>
    <property type="project" value="TreeGrafter"/>
</dbReference>
<dbReference type="InterPro" id="IPR036390">
    <property type="entry name" value="WH_DNA-bd_sf"/>
</dbReference>
<dbReference type="CDD" id="cd07377">
    <property type="entry name" value="WHTH_GntR"/>
    <property type="match status" value="1"/>
</dbReference>
<evidence type="ECO:0000313" key="5">
    <source>
        <dbReference type="Proteomes" id="UP000256562"/>
    </source>
</evidence>
<evidence type="ECO:0000256" key="1">
    <source>
        <dbReference type="ARBA" id="ARBA00023015"/>
    </source>
</evidence>
<keyword evidence="3" id="KW-0804">Transcription</keyword>
<comment type="caution">
    <text evidence="4">The sequence shown here is derived from an EMBL/GenBank/DDBJ whole genome shotgun (WGS) entry which is preliminary data.</text>
</comment>
<dbReference type="SUPFAM" id="SSF46785">
    <property type="entry name" value="Winged helix' DNA-binding domain"/>
    <property type="match status" value="1"/>
</dbReference>
<organism evidence="4 5">
    <name type="scientific">Staphylococcus felis</name>
    <dbReference type="NCBI Taxonomy" id="46127"/>
    <lineage>
        <taxon>Bacteria</taxon>
        <taxon>Bacillati</taxon>
        <taxon>Bacillota</taxon>
        <taxon>Bacilli</taxon>
        <taxon>Bacillales</taxon>
        <taxon>Staphylococcaceae</taxon>
        <taxon>Staphylococcus</taxon>
    </lineage>
</organism>
<evidence type="ECO:0000313" key="4">
    <source>
        <dbReference type="EMBL" id="REH99244.1"/>
    </source>
</evidence>
<name>A0A2K3ZF46_9STAP</name>
<dbReference type="InterPro" id="IPR000524">
    <property type="entry name" value="Tscrpt_reg_HTH_GntR"/>
</dbReference>
<reference evidence="4 5" key="1">
    <citation type="journal article" date="2018" name="Vet. Microbiol.">
        <title>Characterisation of Staphylococcus felis isolated from cats using whole genome sequencing.</title>
        <authorList>
            <person name="Worthing K."/>
            <person name="Pang S."/>
            <person name="Trott D.J."/>
            <person name="Abraham S."/>
            <person name="Coombs G.W."/>
            <person name="Jordan D."/>
            <person name="McIntyre L."/>
            <person name="Davies M.R."/>
            <person name="Norris J."/>
        </authorList>
    </citation>
    <scope>NUCLEOTIDE SEQUENCE [LARGE SCALE GENOMIC DNA]</scope>
    <source>
        <strain evidence="4 5">F9</strain>
    </source>
</reference>
<evidence type="ECO:0000256" key="2">
    <source>
        <dbReference type="ARBA" id="ARBA00023125"/>
    </source>
</evidence>
<dbReference type="PANTHER" id="PTHR44846">
    <property type="entry name" value="MANNOSYL-D-GLYCERATE TRANSPORT/METABOLISM SYSTEM REPRESSOR MNGR-RELATED"/>
    <property type="match status" value="1"/>
</dbReference>
<dbReference type="PRINTS" id="PR00035">
    <property type="entry name" value="HTHGNTR"/>
</dbReference>
<dbReference type="Pfam" id="PF00392">
    <property type="entry name" value="GntR"/>
    <property type="match status" value="1"/>
</dbReference>
<dbReference type="OrthoDB" id="9815017at2"/>
<dbReference type="KEGG" id="sfq:C7J90_03460"/>
<dbReference type="Proteomes" id="UP000256562">
    <property type="component" value="Unassembled WGS sequence"/>
</dbReference>
<dbReference type="PROSITE" id="PS50949">
    <property type="entry name" value="HTH_GNTR"/>
    <property type="match status" value="1"/>
</dbReference>
<dbReference type="PANTHER" id="PTHR44846:SF1">
    <property type="entry name" value="MANNOSYL-D-GLYCERATE TRANSPORT_METABOLISM SYSTEM REPRESSOR MNGR-RELATED"/>
    <property type="match status" value="1"/>
</dbReference>
<sequence length="247" mass="28417">MGGCFVTQSQPKFLNIYNTLYKEIQLGKFPGGAALPTEKVLCERFGVSRMTLRQAIKLLVEDGVVESVRGKGHFVISKLHERHASSVTTLAHPLYQMARFPMTLQSVNYRVDLESDYTNYLFPHHPSAVIAMERYYARDDNSNADALCFTFIPLNVIDTFGIKTQNETEMITFVEETVYQHAYQSDLKYAITHNPHFKHDKNVFDGGQQCWLVMESLYSNHDSPIIINKWYLPQDNAEIKVTRIRDN</sequence>
<dbReference type="InterPro" id="IPR050679">
    <property type="entry name" value="Bact_HTH_transcr_reg"/>
</dbReference>
<proteinExistence type="predicted"/>
<dbReference type="EMBL" id="QKXQ01000112">
    <property type="protein sequence ID" value="REH99244.1"/>
    <property type="molecule type" value="Genomic_DNA"/>
</dbReference>
<keyword evidence="1" id="KW-0805">Transcription regulation</keyword>
<accession>A0A2K3ZF46</accession>
<dbReference type="GO" id="GO:0003677">
    <property type="term" value="F:DNA binding"/>
    <property type="evidence" value="ECO:0007669"/>
    <property type="project" value="UniProtKB-KW"/>
</dbReference>
<dbReference type="GO" id="GO:0003700">
    <property type="term" value="F:DNA-binding transcription factor activity"/>
    <property type="evidence" value="ECO:0007669"/>
    <property type="project" value="InterPro"/>
</dbReference>
<gene>
    <name evidence="4" type="ORF">DOS83_02650</name>
</gene>